<evidence type="ECO:0000256" key="1">
    <source>
        <dbReference type="ARBA" id="ARBA00022962"/>
    </source>
</evidence>
<name>A0A382DD75_9ZZZZ</name>
<dbReference type="GO" id="GO:0016787">
    <property type="term" value="F:hydrolase activity"/>
    <property type="evidence" value="ECO:0007669"/>
    <property type="project" value="InterPro"/>
</dbReference>
<evidence type="ECO:0000313" key="2">
    <source>
        <dbReference type="EMBL" id="SVB36109.1"/>
    </source>
</evidence>
<dbReference type="PROSITE" id="PS51273">
    <property type="entry name" value="GATASE_TYPE_1"/>
    <property type="match status" value="1"/>
</dbReference>
<reference evidence="2" key="1">
    <citation type="submission" date="2018-05" db="EMBL/GenBank/DDBJ databases">
        <authorList>
            <person name="Lanie J.A."/>
            <person name="Ng W.-L."/>
            <person name="Kazmierczak K.M."/>
            <person name="Andrzejewski T.M."/>
            <person name="Davidsen T.M."/>
            <person name="Wayne K.J."/>
            <person name="Tettelin H."/>
            <person name="Glass J.I."/>
            <person name="Rusch D."/>
            <person name="Podicherti R."/>
            <person name="Tsui H.-C.T."/>
            <person name="Winkler M.E."/>
        </authorList>
    </citation>
    <scope>NUCLEOTIDE SEQUENCE</scope>
</reference>
<dbReference type="GO" id="GO:0005829">
    <property type="term" value="C:cytosol"/>
    <property type="evidence" value="ECO:0007669"/>
    <property type="project" value="TreeGrafter"/>
</dbReference>
<dbReference type="PANTHER" id="PTHR43418">
    <property type="entry name" value="MULTIFUNCTIONAL TRYPTOPHAN BIOSYNTHESIS PROTEIN-RELATED"/>
    <property type="match status" value="1"/>
</dbReference>
<organism evidence="2">
    <name type="scientific">marine metagenome</name>
    <dbReference type="NCBI Taxonomy" id="408172"/>
    <lineage>
        <taxon>unclassified sequences</taxon>
        <taxon>metagenomes</taxon>
        <taxon>ecological metagenomes</taxon>
    </lineage>
</organism>
<dbReference type="GO" id="GO:0000162">
    <property type="term" value="P:L-tryptophan biosynthetic process"/>
    <property type="evidence" value="ECO:0007669"/>
    <property type="project" value="TreeGrafter"/>
</dbReference>
<dbReference type="AlphaFoldDB" id="A0A382DD75"/>
<accession>A0A382DD75</accession>
<dbReference type="EMBL" id="UINC01038713">
    <property type="protein sequence ID" value="SVB36109.1"/>
    <property type="molecule type" value="Genomic_DNA"/>
</dbReference>
<dbReference type="SUPFAM" id="SSF52317">
    <property type="entry name" value="Class I glutamine amidotransferase-like"/>
    <property type="match status" value="1"/>
</dbReference>
<dbReference type="InterPro" id="IPR011697">
    <property type="entry name" value="Peptidase_C26"/>
</dbReference>
<sequence>GFLLSGGDNIGDNPDRDKTEQEIIRFGLEQNLPIFGVCRGMQVINKYFHGEIETLTNPKHVGNPHSVKIINSNFSSLLKTSSIEVNSYHNNIIKQDILGNELEPFAISFEDKTIEGFFHRKLPIVGVMWHPERDPNHNNKIILSKVFHEKNFWN</sequence>
<dbReference type="InterPro" id="IPR050472">
    <property type="entry name" value="Anth_synth/Amidotransfase"/>
</dbReference>
<dbReference type="Gene3D" id="3.40.50.880">
    <property type="match status" value="1"/>
</dbReference>
<keyword evidence="1" id="KW-0315">Glutamine amidotransferase</keyword>
<proteinExistence type="predicted"/>
<feature type="non-terminal residue" evidence="2">
    <location>
        <position position="1"/>
    </location>
</feature>
<dbReference type="InterPro" id="IPR029062">
    <property type="entry name" value="Class_I_gatase-like"/>
</dbReference>
<gene>
    <name evidence="2" type="ORF">METZ01_LOCUS188963</name>
</gene>
<dbReference type="GO" id="GO:0004049">
    <property type="term" value="F:anthranilate synthase activity"/>
    <property type="evidence" value="ECO:0007669"/>
    <property type="project" value="TreeGrafter"/>
</dbReference>
<dbReference type="PANTHER" id="PTHR43418:SF4">
    <property type="entry name" value="MULTIFUNCTIONAL TRYPTOPHAN BIOSYNTHESIS PROTEIN"/>
    <property type="match status" value="1"/>
</dbReference>
<protein>
    <submittedName>
        <fullName evidence="2">Uncharacterized protein</fullName>
    </submittedName>
</protein>
<dbReference type="Pfam" id="PF07722">
    <property type="entry name" value="Peptidase_C26"/>
    <property type="match status" value="1"/>
</dbReference>